<dbReference type="PANTHER" id="PTHR33018:SF31">
    <property type="entry name" value="TRANSPOSASE, PTTA_EN_SPM, PLANT"/>
    <property type="match status" value="1"/>
</dbReference>
<proteinExistence type="predicted"/>
<dbReference type="AlphaFoldDB" id="A0AAD2AHY6"/>
<dbReference type="Pfam" id="PF03004">
    <property type="entry name" value="Transposase_24"/>
    <property type="match status" value="1"/>
</dbReference>
<evidence type="ECO:0000313" key="1">
    <source>
        <dbReference type="EMBL" id="CAI9786456.1"/>
    </source>
</evidence>
<gene>
    <name evidence="1" type="ORF">FPE_LOCUS33886</name>
</gene>
<dbReference type="InterPro" id="IPR004252">
    <property type="entry name" value="Probable_transposase_24"/>
</dbReference>
<protein>
    <submittedName>
        <fullName evidence="1">Uncharacterized protein</fullName>
    </submittedName>
</protein>
<sequence>MDKAQSSKQSLKSSKRRRAAIANAIRETMDGKMKMELWAFIQQRFKLLRPKNVESEEVWVKFVEDTLSAHFTEKSSKFSKMRTNQKLLHTMGRKGYPRMAHEMRKKNPDLKGLRTRVWTCGHLRKDGKPINEAVADTLRRIEECSASISDTPAEDSIRDDAVARILGPECHGRTQAQRMGALEEKVEALLKLSQQSVDDRNSNVITPQSHQASTTPMINARCQLLHWYMFEDEEVVAEGKIAATDPSAKPWEVLLLGQRAVLGYFESEQCYVYILHDDLSFARIQPDPPLAISVHHLPVRQLSHASTIQSSFTPTRSLPPPTRSISLPPNLVPTQRMLGYNAYKQVEVEVEALKVWWAKRNVPIDEEEQ</sequence>
<reference evidence="1" key="1">
    <citation type="submission" date="2023-05" db="EMBL/GenBank/DDBJ databases">
        <authorList>
            <person name="Huff M."/>
        </authorList>
    </citation>
    <scope>NUCLEOTIDE SEQUENCE</scope>
</reference>
<accession>A0AAD2AHY6</accession>
<dbReference type="Proteomes" id="UP000834106">
    <property type="component" value="Chromosome 22"/>
</dbReference>
<dbReference type="PANTHER" id="PTHR33018">
    <property type="entry name" value="OS10G0338966 PROTEIN-RELATED"/>
    <property type="match status" value="1"/>
</dbReference>
<organism evidence="1 2">
    <name type="scientific">Fraxinus pennsylvanica</name>
    <dbReference type="NCBI Taxonomy" id="56036"/>
    <lineage>
        <taxon>Eukaryota</taxon>
        <taxon>Viridiplantae</taxon>
        <taxon>Streptophyta</taxon>
        <taxon>Embryophyta</taxon>
        <taxon>Tracheophyta</taxon>
        <taxon>Spermatophyta</taxon>
        <taxon>Magnoliopsida</taxon>
        <taxon>eudicotyledons</taxon>
        <taxon>Gunneridae</taxon>
        <taxon>Pentapetalae</taxon>
        <taxon>asterids</taxon>
        <taxon>lamiids</taxon>
        <taxon>Lamiales</taxon>
        <taxon>Oleaceae</taxon>
        <taxon>Oleeae</taxon>
        <taxon>Fraxinus</taxon>
    </lineage>
</organism>
<name>A0AAD2AHY6_9LAMI</name>
<evidence type="ECO:0000313" key="2">
    <source>
        <dbReference type="Proteomes" id="UP000834106"/>
    </source>
</evidence>
<dbReference type="EMBL" id="OU503057">
    <property type="protein sequence ID" value="CAI9786456.1"/>
    <property type="molecule type" value="Genomic_DNA"/>
</dbReference>
<keyword evidence="2" id="KW-1185">Reference proteome</keyword>